<keyword evidence="5 8" id="KW-0863">Zinc-finger</keyword>
<keyword evidence="7" id="KW-0539">Nucleus</keyword>
<feature type="compositionally biased region" description="Polar residues" evidence="9">
    <location>
        <begin position="593"/>
        <end position="604"/>
    </location>
</feature>
<dbReference type="SUPFAM" id="SSF57903">
    <property type="entry name" value="FYVE/PHD zinc finger"/>
    <property type="match status" value="1"/>
</dbReference>
<evidence type="ECO:0000313" key="12">
    <source>
        <dbReference type="RefSeq" id="XP_030637330.1"/>
    </source>
</evidence>
<evidence type="ECO:0000256" key="9">
    <source>
        <dbReference type="SAM" id="MobiDB-lite"/>
    </source>
</evidence>
<name>A0A6J2VW97_CHACN</name>
<dbReference type="InterPro" id="IPR043449">
    <property type="entry name" value="PHF20-like"/>
</dbReference>
<proteinExistence type="predicted"/>
<feature type="region of interest" description="Disordered" evidence="9">
    <location>
        <begin position="507"/>
        <end position="540"/>
    </location>
</feature>
<feature type="compositionally biased region" description="Polar residues" evidence="9">
    <location>
        <begin position="411"/>
        <end position="421"/>
    </location>
</feature>
<organism evidence="11 12">
    <name type="scientific">Chanos chanos</name>
    <name type="common">Milkfish</name>
    <name type="synonym">Mugil chanos</name>
    <dbReference type="NCBI Taxonomy" id="29144"/>
    <lineage>
        <taxon>Eukaryota</taxon>
        <taxon>Metazoa</taxon>
        <taxon>Chordata</taxon>
        <taxon>Craniata</taxon>
        <taxon>Vertebrata</taxon>
        <taxon>Euteleostomi</taxon>
        <taxon>Actinopterygii</taxon>
        <taxon>Neopterygii</taxon>
        <taxon>Teleostei</taxon>
        <taxon>Ostariophysi</taxon>
        <taxon>Gonorynchiformes</taxon>
        <taxon>Chanidae</taxon>
        <taxon>Chanos</taxon>
    </lineage>
</organism>
<gene>
    <name evidence="12" type="primary">phf20l1</name>
</gene>
<accession>A0A6J2VW97</accession>
<feature type="region of interest" description="Disordered" evidence="9">
    <location>
        <begin position="211"/>
        <end position="298"/>
    </location>
</feature>
<evidence type="ECO:0000256" key="5">
    <source>
        <dbReference type="ARBA" id="ARBA00022771"/>
    </source>
</evidence>
<dbReference type="Proteomes" id="UP000504632">
    <property type="component" value="Chromosome 8"/>
</dbReference>
<dbReference type="GO" id="GO:0044545">
    <property type="term" value="C:NSL complex"/>
    <property type="evidence" value="ECO:0007669"/>
    <property type="project" value="TreeGrafter"/>
</dbReference>
<feature type="region of interest" description="Disordered" evidence="9">
    <location>
        <begin position="1003"/>
        <end position="1040"/>
    </location>
</feature>
<evidence type="ECO:0000256" key="2">
    <source>
        <dbReference type="ARBA" id="ARBA00014842"/>
    </source>
</evidence>
<dbReference type="AlphaFoldDB" id="A0A6J2VW97"/>
<feature type="region of interest" description="Disordered" evidence="9">
    <location>
        <begin position="710"/>
        <end position="742"/>
    </location>
</feature>
<feature type="region of interest" description="Disordered" evidence="9">
    <location>
        <begin position="578"/>
        <end position="625"/>
    </location>
</feature>
<dbReference type="PROSITE" id="PS01359">
    <property type="entry name" value="ZF_PHD_1"/>
    <property type="match status" value="1"/>
</dbReference>
<dbReference type="PANTHER" id="PTHR15856">
    <property type="entry name" value="PHD FINGER PROTEIN 20-RELATED"/>
    <property type="match status" value="1"/>
</dbReference>
<dbReference type="Pfam" id="PF20826">
    <property type="entry name" value="PHD_5"/>
    <property type="match status" value="1"/>
</dbReference>
<dbReference type="PROSITE" id="PS50157">
    <property type="entry name" value="ZINC_FINGER_C2H2_2"/>
    <property type="match status" value="1"/>
</dbReference>
<dbReference type="RefSeq" id="XP_030637330.1">
    <property type="nucleotide sequence ID" value="XM_030781470.1"/>
</dbReference>
<evidence type="ECO:0000256" key="4">
    <source>
        <dbReference type="ARBA" id="ARBA00022737"/>
    </source>
</evidence>
<comment type="subcellular location">
    <subcellularLocation>
        <location evidence="1">Nucleus</location>
    </subcellularLocation>
</comment>
<dbReference type="SUPFAM" id="SSF63748">
    <property type="entry name" value="Tudor/PWWP/MBT"/>
    <property type="match status" value="2"/>
</dbReference>
<dbReference type="InterPro" id="IPR011011">
    <property type="entry name" value="Znf_FYVE_PHD"/>
</dbReference>
<dbReference type="InterPro" id="IPR047405">
    <property type="entry name" value="Tudor_PHF20L1"/>
</dbReference>
<feature type="region of interest" description="Disordered" evidence="9">
    <location>
        <begin position="99"/>
        <end position="143"/>
    </location>
</feature>
<feature type="compositionally biased region" description="Basic and acidic residues" evidence="9">
    <location>
        <begin position="717"/>
        <end position="728"/>
    </location>
</feature>
<feature type="compositionally biased region" description="Basic and acidic residues" evidence="9">
    <location>
        <begin position="226"/>
        <end position="235"/>
    </location>
</feature>
<evidence type="ECO:0000313" key="11">
    <source>
        <dbReference type="Proteomes" id="UP000504632"/>
    </source>
</evidence>
<dbReference type="SMART" id="SM00249">
    <property type="entry name" value="PHD"/>
    <property type="match status" value="1"/>
</dbReference>
<evidence type="ECO:0000256" key="1">
    <source>
        <dbReference type="ARBA" id="ARBA00004123"/>
    </source>
</evidence>
<dbReference type="Pfam" id="PF02820">
    <property type="entry name" value="MBT"/>
    <property type="match status" value="1"/>
</dbReference>
<dbReference type="InterPro" id="IPR013083">
    <property type="entry name" value="Znf_RING/FYVE/PHD"/>
</dbReference>
<feature type="region of interest" description="Disordered" evidence="9">
    <location>
        <begin position="644"/>
        <end position="669"/>
    </location>
</feature>
<evidence type="ECO:0000259" key="10">
    <source>
        <dbReference type="PROSITE" id="PS50157"/>
    </source>
</evidence>
<feature type="compositionally biased region" description="Basic residues" evidence="9">
    <location>
        <begin position="275"/>
        <end position="294"/>
    </location>
</feature>
<dbReference type="InParanoid" id="A0A6J2VW97"/>
<dbReference type="InterPro" id="IPR013087">
    <property type="entry name" value="Znf_C2H2_type"/>
</dbReference>
<sequence>MLISKCICKAKEISFVQRQFILKMSKKPPNRPGITFEVGARVEAQDYLQKWYPSRIEKIDYDEGKMLVHFDRWSHRYDEWIFWDSNRLRPLERPALRKEGLKEEEETSERLSEMRTSRLRELPGCTESTEDQSDLPQPRQELKDGEEVLARWTDCRYYPAKIESVNKEGTYTVQFYDGVIRCVKRIHIKSMPEDAKGQDWIALVKAATAAAKGKGGCKPRTSANSNKDKRERRSDDEDDEELDEEDDADSERLDLESAGEEDSKPSAEELEMAKSKRRRNRQPKGFCHAKKPRLNKAAGCHEDELECKEEQKDLPLTVQQRASGAEPSTGEEKGQSAVSQRHVAVSLTPSPGRSRSRRLKHDSGESTSSGQNLGATGEPNSSTGSTHSPLTDTAQTAPPSSPKRRRRSQRLATTFDPTCPSSPHDKESNPQPDQSDTSQREDRDSSSMVKTEPSQHNSITATPPPSVPPAGTTQYPITEKEKVMDPLPINHTAVGEKSPLVGTAAGLKVASRTPKSNKHAREPIMNTKRSDDPTSPNEALIDLDHNKFKCKVPGCSKAFRKAKLLDYHLKYYHNTDKELDTSVGSPDRVGRTRATSASMPSTTPLEVPDNKRRRTVSTSSSLSPQGHVVQLDCTGPCLKPPKLCKKKRSSASVSSDSTEVSLPPPSRERTFESLHDKILKKVIEKDKHIEPGFCLKNERKFKLEEKCQLMGKKKDKARRDRKEKDPFKIKQKKKKKKKKKSKQYCYSDLEEVSLAFLDRSSPPLHRSSGSAFSVHSNSSSKHSSYQFPRAILSVDLTGENLSDIDYLEDSTTESLLFSGDEYNQDFDSLTMEDFQDEEEGGGSNEIVRCVCEMDEENGFMIQCEECMCWQHSVCMGLLEDSIPDQYICYICRDPPGQRWSAKYRHDKDWLNKGHMYGLSFLTENYSHQNAKKIVATHQLLADVYSVKEVLHGLQLKMDILQNKHNPSLHLWARSWVNSDENQPMGGLPDCIHFREHLSQNANPDTYITSEHSYQKPPGTGSDPHREEQGAQTASHTVQFVPKEEEVSSAISLSASVPESGSAPVEQARNCLQWQLNLLTHIEDVQNQVAGRMDLIEKELDVLESWLDFTGELEPPDPLARLPQLKCRIKQLLTDLGKIQQMSTLCSF</sequence>
<evidence type="ECO:0000256" key="8">
    <source>
        <dbReference type="PROSITE-ProRule" id="PRU00042"/>
    </source>
</evidence>
<dbReference type="InterPro" id="IPR004092">
    <property type="entry name" value="Mbt"/>
</dbReference>
<keyword evidence="11" id="KW-1185">Reference proteome</keyword>
<feature type="domain" description="C2H2-type" evidence="10">
    <location>
        <begin position="548"/>
        <end position="578"/>
    </location>
</feature>
<dbReference type="InterPro" id="IPR001965">
    <property type="entry name" value="Znf_PHD"/>
</dbReference>
<dbReference type="SMART" id="SM00561">
    <property type="entry name" value="MBT"/>
    <property type="match status" value="1"/>
</dbReference>
<reference evidence="12" key="1">
    <citation type="submission" date="2025-08" db="UniProtKB">
        <authorList>
            <consortium name="RefSeq"/>
        </authorList>
    </citation>
    <scope>IDENTIFICATION</scope>
</reference>
<feature type="compositionally biased region" description="Polar residues" evidence="9">
    <location>
        <begin position="446"/>
        <end position="461"/>
    </location>
</feature>
<feature type="compositionally biased region" description="Basic and acidic residues" evidence="9">
    <location>
        <begin position="108"/>
        <end position="121"/>
    </location>
</feature>
<dbReference type="SMART" id="SM00743">
    <property type="entry name" value="Agenet"/>
    <property type="match status" value="2"/>
</dbReference>
<dbReference type="GO" id="GO:0006357">
    <property type="term" value="P:regulation of transcription by RNA polymerase II"/>
    <property type="evidence" value="ECO:0007669"/>
    <property type="project" value="TreeGrafter"/>
</dbReference>
<feature type="compositionally biased region" description="Low complexity" evidence="9">
    <location>
        <begin position="650"/>
        <end position="661"/>
    </location>
</feature>
<feature type="compositionally biased region" description="Acidic residues" evidence="9">
    <location>
        <begin position="236"/>
        <end position="249"/>
    </location>
</feature>
<dbReference type="GO" id="GO:0005654">
    <property type="term" value="C:nucleoplasm"/>
    <property type="evidence" value="ECO:0007669"/>
    <property type="project" value="UniProtKB-ARBA"/>
</dbReference>
<protein>
    <recommendedName>
        <fullName evidence="2">PHD finger protein 20-like protein 1</fullName>
    </recommendedName>
</protein>
<dbReference type="InterPro" id="IPR002999">
    <property type="entry name" value="Tudor"/>
</dbReference>
<dbReference type="InterPro" id="IPR014002">
    <property type="entry name" value="Agenet_dom_plant"/>
</dbReference>
<dbReference type="Gene3D" id="3.30.160.60">
    <property type="entry name" value="Classic Zinc Finger"/>
    <property type="match status" value="1"/>
</dbReference>
<dbReference type="OrthoDB" id="161570at2759"/>
<dbReference type="CTD" id="51105"/>
<keyword evidence="6" id="KW-0862">Zinc</keyword>
<dbReference type="InterPro" id="IPR019786">
    <property type="entry name" value="Zinc_finger_PHD-type_CS"/>
</dbReference>
<dbReference type="FunFam" id="2.30.30.140:FF:000049">
    <property type="entry name" value="PHD finger protein 20 (Predicted)"/>
    <property type="match status" value="1"/>
</dbReference>
<dbReference type="CDD" id="cd20104">
    <property type="entry name" value="MBT_PHF20L1-like"/>
    <property type="match status" value="1"/>
</dbReference>
<dbReference type="GO" id="GO:0008270">
    <property type="term" value="F:zinc ion binding"/>
    <property type="evidence" value="ECO:0007669"/>
    <property type="project" value="UniProtKB-KW"/>
</dbReference>
<evidence type="ECO:0000256" key="7">
    <source>
        <dbReference type="ARBA" id="ARBA00023242"/>
    </source>
</evidence>
<feature type="compositionally biased region" description="Polar residues" evidence="9">
    <location>
        <begin position="365"/>
        <end position="397"/>
    </location>
</feature>
<dbReference type="CDD" id="cd20454">
    <property type="entry name" value="Tudor_PHF20L1"/>
    <property type="match status" value="1"/>
</dbReference>
<dbReference type="Gene3D" id="2.30.30.140">
    <property type="match status" value="2"/>
</dbReference>
<evidence type="ECO:0000256" key="3">
    <source>
        <dbReference type="ARBA" id="ARBA00022723"/>
    </source>
</evidence>
<dbReference type="CDD" id="cd15633">
    <property type="entry name" value="PHD_PHF20L1"/>
    <property type="match status" value="1"/>
</dbReference>
<dbReference type="SMART" id="SM00333">
    <property type="entry name" value="TUDOR"/>
    <property type="match status" value="2"/>
</dbReference>
<dbReference type="Pfam" id="PF18104">
    <property type="entry name" value="Tudor_2"/>
    <property type="match status" value="1"/>
</dbReference>
<evidence type="ECO:0000256" key="6">
    <source>
        <dbReference type="ARBA" id="ARBA00022833"/>
    </source>
</evidence>
<dbReference type="InterPro" id="IPR040477">
    <property type="entry name" value="KDM4-like_Tudor"/>
</dbReference>
<dbReference type="PROSITE" id="PS00028">
    <property type="entry name" value="ZINC_FINGER_C2H2_1"/>
    <property type="match status" value="1"/>
</dbReference>
<feature type="compositionally biased region" description="Basic and acidic residues" evidence="9">
    <location>
        <begin position="250"/>
        <end position="274"/>
    </location>
</feature>
<dbReference type="GeneID" id="115818172"/>
<feature type="region of interest" description="Disordered" evidence="9">
    <location>
        <begin position="310"/>
        <end position="480"/>
    </location>
</feature>
<feature type="compositionally biased region" description="Basic residues" evidence="9">
    <location>
        <begin position="729"/>
        <end position="742"/>
    </location>
</feature>
<keyword evidence="3" id="KW-0479">Metal-binding</keyword>
<keyword evidence="4" id="KW-0677">Repeat</keyword>
<dbReference type="Gene3D" id="3.30.40.10">
    <property type="entry name" value="Zinc/RING finger domain, C3HC4 (zinc finger)"/>
    <property type="match status" value="1"/>
</dbReference>
<dbReference type="PANTHER" id="PTHR15856:SF26">
    <property type="entry name" value="PHD FINGER PROTEIN 20-LIKE PROTEIN 1"/>
    <property type="match status" value="1"/>
</dbReference>